<proteinExistence type="predicted"/>
<reference evidence="2" key="1">
    <citation type="submission" date="2025-08" db="UniProtKB">
        <authorList>
            <consortium name="RefSeq"/>
        </authorList>
    </citation>
    <scope>IDENTIFICATION</scope>
</reference>
<dbReference type="CTD" id="55172"/>
<dbReference type="OrthoDB" id="546764at2759"/>
<evidence type="ECO:0000313" key="1">
    <source>
        <dbReference type="Proteomes" id="UP000189704"/>
    </source>
</evidence>
<gene>
    <name evidence="2" type="primary">DNAAF2</name>
</gene>
<dbReference type="KEGG" id="csyr:103276473"/>
<protein>
    <submittedName>
        <fullName evidence="2">Protein kintoun</fullName>
    </submittedName>
</protein>
<organism evidence="1 2">
    <name type="scientific">Carlito syrichta</name>
    <name type="common">Philippine tarsier</name>
    <name type="synonym">Tarsius syrichta</name>
    <dbReference type="NCBI Taxonomy" id="1868482"/>
    <lineage>
        <taxon>Eukaryota</taxon>
        <taxon>Metazoa</taxon>
        <taxon>Chordata</taxon>
        <taxon>Craniata</taxon>
        <taxon>Vertebrata</taxon>
        <taxon>Euteleostomi</taxon>
        <taxon>Mammalia</taxon>
        <taxon>Eutheria</taxon>
        <taxon>Euarchontoglires</taxon>
        <taxon>Primates</taxon>
        <taxon>Haplorrhini</taxon>
        <taxon>Tarsiiformes</taxon>
        <taxon>Tarsiidae</taxon>
        <taxon>Carlito</taxon>
    </lineage>
</organism>
<keyword evidence="1" id="KW-1185">Reference proteome</keyword>
<name>A0A3Q0DJK9_CARSF</name>
<dbReference type="AlphaFoldDB" id="A0A3Q0DJK9"/>
<dbReference type="GeneID" id="103276473"/>
<dbReference type="Proteomes" id="UP000189704">
    <property type="component" value="Unplaced"/>
</dbReference>
<dbReference type="RefSeq" id="XP_021562305.1">
    <property type="nucleotide sequence ID" value="XM_021706630.1"/>
</dbReference>
<sequence length="125" mass="13844">MGEPGSASGEPSCPPLLCNQSEDSLTLLIQVPRIQPQSLQGDLSPLGYRLRFSTQESVYSFLLQFAPGNTLSTSEPVISISSDNAVIELAKSPESRGHWREWYYGLNHDSLEYFVSFFLGKVVCQ</sequence>
<accession>A0A3Q0DJK9</accession>
<evidence type="ECO:0000313" key="2">
    <source>
        <dbReference type="RefSeq" id="XP_021562305.1"/>
    </source>
</evidence>